<dbReference type="AlphaFoldDB" id="A0A0D0NB11"/>
<dbReference type="SUPFAM" id="SSF101386">
    <property type="entry name" value="all-alpha NTP pyrophosphatases"/>
    <property type="match status" value="1"/>
</dbReference>
<dbReference type="RefSeq" id="WP_043911704.1">
    <property type="nucleotide sequence ID" value="NZ_JXZB01000002.1"/>
</dbReference>
<comment type="caution">
    <text evidence="1">The sequence shown here is derived from an EMBL/GenBank/DDBJ whole genome shotgun (WGS) entry which is preliminary data.</text>
</comment>
<dbReference type="InterPro" id="IPR044548">
    <property type="entry name" value="AF0060_NTP-PPase_MazG-like"/>
</dbReference>
<dbReference type="OrthoDB" id="3785106at2"/>
<organism evidence="1 2">
    <name type="scientific">Kitasatospora griseola</name>
    <name type="common">Streptomyces griseolosporeus</name>
    <dbReference type="NCBI Taxonomy" id="2064"/>
    <lineage>
        <taxon>Bacteria</taxon>
        <taxon>Bacillati</taxon>
        <taxon>Actinomycetota</taxon>
        <taxon>Actinomycetes</taxon>
        <taxon>Kitasatosporales</taxon>
        <taxon>Streptomycetaceae</taxon>
        <taxon>Kitasatospora</taxon>
    </lineage>
</organism>
<gene>
    <name evidence="1" type="ORF">TR51_16210</name>
</gene>
<reference evidence="1 2" key="1">
    <citation type="submission" date="2015-02" db="EMBL/GenBank/DDBJ databases">
        <title>Draft genome sequence of Kitasatospora griseola MF730-N6, a bafilomycin, terpentecin and satosporin producer.</title>
        <authorList>
            <person name="Arens J.C."/>
            <person name="Haltli B."/>
            <person name="Kerr R.G."/>
        </authorList>
    </citation>
    <scope>NUCLEOTIDE SEQUENCE [LARGE SCALE GENOMIC DNA]</scope>
    <source>
        <strain evidence="1 2">MF730-N6</strain>
    </source>
</reference>
<sequence>MDAQQWETVRRLAAWLADGSTQPAEMQRVLQCLKVSEEAGEVAEAVIGVLGQNPRKGFSHTWDDVAGELCDVMITAMVALVRVHPDPAAAFDAHLAQVAARALPAPGADSAAH</sequence>
<accession>A0A0D0NB11</accession>
<keyword evidence="2" id="KW-1185">Reference proteome</keyword>
<dbReference type="Proteomes" id="UP000032066">
    <property type="component" value="Unassembled WGS sequence"/>
</dbReference>
<dbReference type="EMBL" id="JXZB01000002">
    <property type="protein sequence ID" value="KIQ65435.1"/>
    <property type="molecule type" value="Genomic_DNA"/>
</dbReference>
<proteinExistence type="predicted"/>
<name>A0A0D0NB11_KITGR</name>
<dbReference type="PATRIC" id="fig|2064.6.peg.3476"/>
<evidence type="ECO:0000313" key="1">
    <source>
        <dbReference type="EMBL" id="KIQ65435.1"/>
    </source>
</evidence>
<evidence type="ECO:0000313" key="2">
    <source>
        <dbReference type="Proteomes" id="UP000032066"/>
    </source>
</evidence>
<dbReference type="STRING" id="2064.TR51_16210"/>
<dbReference type="CDD" id="cd11533">
    <property type="entry name" value="NTP-PPase_Af0060_like"/>
    <property type="match status" value="1"/>
</dbReference>
<dbReference type="Gene3D" id="1.10.287.1080">
    <property type="entry name" value="MazG-like"/>
    <property type="match status" value="1"/>
</dbReference>
<evidence type="ECO:0008006" key="3">
    <source>
        <dbReference type="Google" id="ProtNLM"/>
    </source>
</evidence>
<protein>
    <recommendedName>
        <fullName evidence="3">NTP pyrophosphohydrolase MazG putative catalytic core domain-containing protein</fullName>
    </recommendedName>
</protein>